<sequence length="265" mass="27471">MVPKLFVLAATFLLATTAVPCIPRPDATIPTLPSTGAVDLPAPNPASSLKAIAIGHGIQNYTCASGSATSIAAGALAVLYDVTEFYPGTPKTGLTAAGFESLSSKVLWGQNIPLNLVDQTAASPGTPEKPNDGLPPAAYGAAEDVDPFMAPADLDLGLLRLKFLGHHYFDATGTPTFDLHERSLRFSVKLKQSVSQPPAADKGVLGTGAVRWLLLNDSGAGLSTLGDQSQVYRVITAGGFGQGCSTEGAVPKSSVPYSAFYWFYG</sequence>
<dbReference type="RefSeq" id="XP_009229637.1">
    <property type="nucleotide sequence ID" value="XM_009231373.1"/>
</dbReference>
<dbReference type="EMBL" id="GL385408">
    <property type="protein sequence ID" value="EJT68961.1"/>
    <property type="molecule type" value="Genomic_DNA"/>
</dbReference>
<reference evidence="4" key="1">
    <citation type="submission" date="2010-07" db="EMBL/GenBank/DDBJ databases">
        <title>The genome sequence of Gaeumannomyces graminis var. tritici strain R3-111a-1.</title>
        <authorList>
            <consortium name="The Broad Institute Genome Sequencing Platform"/>
            <person name="Ma L.-J."/>
            <person name="Dead R."/>
            <person name="Young S."/>
            <person name="Zeng Q."/>
            <person name="Koehrsen M."/>
            <person name="Alvarado L."/>
            <person name="Berlin A."/>
            <person name="Chapman S.B."/>
            <person name="Chen Z."/>
            <person name="Freedman E."/>
            <person name="Gellesch M."/>
            <person name="Goldberg J."/>
            <person name="Griggs A."/>
            <person name="Gujja S."/>
            <person name="Heilman E.R."/>
            <person name="Heiman D."/>
            <person name="Hepburn T."/>
            <person name="Howarth C."/>
            <person name="Jen D."/>
            <person name="Larson L."/>
            <person name="Mehta T."/>
            <person name="Neiman D."/>
            <person name="Pearson M."/>
            <person name="Roberts A."/>
            <person name="Saif S."/>
            <person name="Shea T."/>
            <person name="Shenoy N."/>
            <person name="Sisk P."/>
            <person name="Stolte C."/>
            <person name="Sykes S."/>
            <person name="Walk T."/>
            <person name="White J."/>
            <person name="Yandava C."/>
            <person name="Haas B."/>
            <person name="Nusbaum C."/>
            <person name="Birren B."/>
        </authorList>
    </citation>
    <scope>NUCLEOTIDE SEQUENCE [LARGE SCALE GENOMIC DNA]</scope>
    <source>
        <strain evidence="4">R3-111a-1</strain>
    </source>
</reference>
<dbReference type="EnsemblFungi" id="EJT68961">
    <property type="protein sequence ID" value="EJT68961"/>
    <property type="gene ID" value="GGTG_13467"/>
</dbReference>
<dbReference type="PANTHER" id="PTHR35567">
    <property type="entry name" value="MALATE DEHYDROGENASE (AFU_ORTHOLOGUE AFUA_2G13800)"/>
    <property type="match status" value="1"/>
</dbReference>
<evidence type="ECO:0008006" key="5">
    <source>
        <dbReference type="Google" id="ProtNLM"/>
    </source>
</evidence>
<dbReference type="eggNOG" id="ENOG502S85Z">
    <property type="taxonomic scope" value="Eukaryota"/>
</dbReference>
<dbReference type="OrthoDB" id="1859733at2759"/>
<dbReference type="VEuPathDB" id="FungiDB:GGTG_13467"/>
<dbReference type="AlphaFoldDB" id="J3PIY7"/>
<proteinExistence type="predicted"/>
<evidence type="ECO:0000313" key="2">
    <source>
        <dbReference type="EMBL" id="EJT68961.1"/>
    </source>
</evidence>
<evidence type="ECO:0000256" key="1">
    <source>
        <dbReference type="SAM" id="SignalP"/>
    </source>
</evidence>
<dbReference type="Proteomes" id="UP000006039">
    <property type="component" value="Unassembled WGS sequence"/>
</dbReference>
<dbReference type="HOGENOM" id="CLU_067863_1_0_1"/>
<reference evidence="3" key="5">
    <citation type="submission" date="2018-04" db="UniProtKB">
        <authorList>
            <consortium name="EnsemblFungi"/>
        </authorList>
    </citation>
    <scope>IDENTIFICATION</scope>
    <source>
        <strain evidence="3">R3-111a-1</strain>
    </source>
</reference>
<gene>
    <name evidence="3" type="primary">20353925</name>
    <name evidence="2" type="ORF">GGTG_13467</name>
</gene>
<feature type="signal peptide" evidence="1">
    <location>
        <begin position="1"/>
        <end position="18"/>
    </location>
</feature>
<accession>J3PIY7</accession>
<evidence type="ECO:0000313" key="3">
    <source>
        <dbReference type="EnsemblFungi" id="EJT68961"/>
    </source>
</evidence>
<name>J3PIY7_GAET3</name>
<dbReference type="Pfam" id="PF11937">
    <property type="entry name" value="DUF3455"/>
    <property type="match status" value="1"/>
</dbReference>
<organism evidence="2">
    <name type="scientific">Gaeumannomyces tritici (strain R3-111a-1)</name>
    <name type="common">Wheat and barley take-all root rot fungus</name>
    <name type="synonym">Gaeumannomyces graminis var. tritici</name>
    <dbReference type="NCBI Taxonomy" id="644352"/>
    <lineage>
        <taxon>Eukaryota</taxon>
        <taxon>Fungi</taxon>
        <taxon>Dikarya</taxon>
        <taxon>Ascomycota</taxon>
        <taxon>Pezizomycotina</taxon>
        <taxon>Sordariomycetes</taxon>
        <taxon>Sordariomycetidae</taxon>
        <taxon>Magnaporthales</taxon>
        <taxon>Magnaporthaceae</taxon>
        <taxon>Gaeumannomyces</taxon>
    </lineage>
</organism>
<feature type="chain" id="PRO_5015095409" description="Malate dehydrogenase" evidence="1">
    <location>
        <begin position="19"/>
        <end position="265"/>
    </location>
</feature>
<reference evidence="2" key="3">
    <citation type="submission" date="2010-09" db="EMBL/GenBank/DDBJ databases">
        <title>Annotation of Gaeumannomyces graminis var. tritici R3-111a-1.</title>
        <authorList>
            <consortium name="The Broad Institute Genome Sequencing Platform"/>
            <person name="Ma L.-J."/>
            <person name="Dead R."/>
            <person name="Young S.K."/>
            <person name="Zeng Q."/>
            <person name="Gargeya S."/>
            <person name="Fitzgerald M."/>
            <person name="Haas B."/>
            <person name="Abouelleil A."/>
            <person name="Alvarado L."/>
            <person name="Arachchi H.M."/>
            <person name="Berlin A."/>
            <person name="Brown A."/>
            <person name="Chapman S.B."/>
            <person name="Chen Z."/>
            <person name="Dunbar C."/>
            <person name="Freedman E."/>
            <person name="Gearin G."/>
            <person name="Gellesch M."/>
            <person name="Goldberg J."/>
            <person name="Griggs A."/>
            <person name="Gujja S."/>
            <person name="Heiman D."/>
            <person name="Howarth C."/>
            <person name="Larson L."/>
            <person name="Lui A."/>
            <person name="MacDonald P.J.P."/>
            <person name="Mehta T."/>
            <person name="Montmayeur A."/>
            <person name="Murphy C."/>
            <person name="Neiman D."/>
            <person name="Pearson M."/>
            <person name="Priest M."/>
            <person name="Roberts A."/>
            <person name="Saif S."/>
            <person name="Shea T."/>
            <person name="Shenoy N."/>
            <person name="Sisk P."/>
            <person name="Stolte C."/>
            <person name="Sykes S."/>
            <person name="Yandava C."/>
            <person name="Wortman J."/>
            <person name="Nusbaum C."/>
            <person name="Birren B."/>
        </authorList>
    </citation>
    <scope>NUCLEOTIDE SEQUENCE</scope>
    <source>
        <strain evidence="2">R3-111a-1</strain>
    </source>
</reference>
<protein>
    <recommendedName>
        <fullName evidence="5">Malate dehydrogenase</fullName>
    </recommendedName>
</protein>
<reference evidence="2" key="2">
    <citation type="submission" date="2010-07" db="EMBL/GenBank/DDBJ databases">
        <authorList>
            <consortium name="The Broad Institute Genome Sequencing Platform"/>
            <consortium name="Broad Institute Genome Sequencing Center for Infectious Disease"/>
            <person name="Ma L.-J."/>
            <person name="Dead R."/>
            <person name="Young S."/>
            <person name="Zeng Q."/>
            <person name="Koehrsen M."/>
            <person name="Alvarado L."/>
            <person name="Berlin A."/>
            <person name="Chapman S.B."/>
            <person name="Chen Z."/>
            <person name="Freedman E."/>
            <person name="Gellesch M."/>
            <person name="Goldberg J."/>
            <person name="Griggs A."/>
            <person name="Gujja S."/>
            <person name="Heilman E.R."/>
            <person name="Heiman D."/>
            <person name="Hepburn T."/>
            <person name="Howarth C."/>
            <person name="Jen D."/>
            <person name="Larson L."/>
            <person name="Mehta T."/>
            <person name="Neiman D."/>
            <person name="Pearson M."/>
            <person name="Roberts A."/>
            <person name="Saif S."/>
            <person name="Shea T."/>
            <person name="Shenoy N."/>
            <person name="Sisk P."/>
            <person name="Stolte C."/>
            <person name="Sykes S."/>
            <person name="Walk T."/>
            <person name="White J."/>
            <person name="Yandava C."/>
            <person name="Haas B."/>
            <person name="Nusbaum C."/>
            <person name="Birren B."/>
        </authorList>
    </citation>
    <scope>NUCLEOTIDE SEQUENCE</scope>
    <source>
        <strain evidence="2">R3-111a-1</strain>
    </source>
</reference>
<keyword evidence="4" id="KW-1185">Reference proteome</keyword>
<dbReference type="PANTHER" id="PTHR35567:SF3">
    <property type="entry name" value="MALATE DEHYDROGENASE"/>
    <property type="match status" value="1"/>
</dbReference>
<dbReference type="InterPro" id="IPR021851">
    <property type="entry name" value="DUF3455"/>
</dbReference>
<reference evidence="3" key="4">
    <citation type="journal article" date="2015" name="G3 (Bethesda)">
        <title>Genome sequences of three phytopathogenic species of the Magnaporthaceae family of fungi.</title>
        <authorList>
            <person name="Okagaki L.H."/>
            <person name="Nunes C.C."/>
            <person name="Sailsbery J."/>
            <person name="Clay B."/>
            <person name="Brown D."/>
            <person name="John T."/>
            <person name="Oh Y."/>
            <person name="Young N."/>
            <person name="Fitzgerald M."/>
            <person name="Haas B.J."/>
            <person name="Zeng Q."/>
            <person name="Young S."/>
            <person name="Adiconis X."/>
            <person name="Fan L."/>
            <person name="Levin J.Z."/>
            <person name="Mitchell T.K."/>
            <person name="Okubara P.A."/>
            <person name="Farman M.L."/>
            <person name="Kohn L.M."/>
            <person name="Birren B."/>
            <person name="Ma L.-J."/>
            <person name="Dean R.A."/>
        </authorList>
    </citation>
    <scope>NUCLEOTIDE SEQUENCE</scope>
    <source>
        <strain evidence="3">R3-111a-1</strain>
    </source>
</reference>
<dbReference type="GeneID" id="20353925"/>
<keyword evidence="1" id="KW-0732">Signal</keyword>
<evidence type="ECO:0000313" key="4">
    <source>
        <dbReference type="Proteomes" id="UP000006039"/>
    </source>
</evidence>